<feature type="non-terminal residue" evidence="1">
    <location>
        <position position="1"/>
    </location>
</feature>
<proteinExistence type="predicted"/>
<sequence length="35" mass="3978">QMLLKLWRFGAIAGVHSSREIAHELILQAPDVTYL</sequence>
<gene>
    <name evidence="1" type="ORF">S01H4_12389</name>
</gene>
<name>X0ZZ98_9ZZZZ</name>
<dbReference type="AlphaFoldDB" id="X0ZZ98"/>
<protein>
    <submittedName>
        <fullName evidence="1">Uncharacterized protein</fullName>
    </submittedName>
</protein>
<comment type="caution">
    <text evidence="1">The sequence shown here is derived from an EMBL/GenBank/DDBJ whole genome shotgun (WGS) entry which is preliminary data.</text>
</comment>
<dbReference type="EMBL" id="BART01005248">
    <property type="protein sequence ID" value="GAG63217.1"/>
    <property type="molecule type" value="Genomic_DNA"/>
</dbReference>
<accession>X0ZZ98</accession>
<reference evidence="1" key="1">
    <citation type="journal article" date="2014" name="Front. Microbiol.">
        <title>High frequency of phylogenetically diverse reductive dehalogenase-homologous genes in deep subseafloor sedimentary metagenomes.</title>
        <authorList>
            <person name="Kawai M."/>
            <person name="Futagami T."/>
            <person name="Toyoda A."/>
            <person name="Takaki Y."/>
            <person name="Nishi S."/>
            <person name="Hori S."/>
            <person name="Arai W."/>
            <person name="Tsubouchi T."/>
            <person name="Morono Y."/>
            <person name="Uchiyama I."/>
            <person name="Ito T."/>
            <person name="Fujiyama A."/>
            <person name="Inagaki F."/>
            <person name="Takami H."/>
        </authorList>
    </citation>
    <scope>NUCLEOTIDE SEQUENCE</scope>
    <source>
        <strain evidence="1">Expedition CK06-06</strain>
    </source>
</reference>
<evidence type="ECO:0000313" key="1">
    <source>
        <dbReference type="EMBL" id="GAG63217.1"/>
    </source>
</evidence>
<organism evidence="1">
    <name type="scientific">marine sediment metagenome</name>
    <dbReference type="NCBI Taxonomy" id="412755"/>
    <lineage>
        <taxon>unclassified sequences</taxon>
        <taxon>metagenomes</taxon>
        <taxon>ecological metagenomes</taxon>
    </lineage>
</organism>